<keyword evidence="1" id="KW-0812">Transmembrane</keyword>
<feature type="transmembrane region" description="Helical" evidence="1">
    <location>
        <begin position="22"/>
        <end position="43"/>
    </location>
</feature>
<keyword evidence="1" id="KW-1133">Transmembrane helix</keyword>
<proteinExistence type="predicted"/>
<dbReference type="AlphaFoldDB" id="A0A383BFG3"/>
<name>A0A383BFG3_9ZZZZ</name>
<organism evidence="2">
    <name type="scientific">marine metagenome</name>
    <dbReference type="NCBI Taxonomy" id="408172"/>
    <lineage>
        <taxon>unclassified sequences</taxon>
        <taxon>metagenomes</taxon>
        <taxon>ecological metagenomes</taxon>
    </lineage>
</organism>
<accession>A0A383BFG3</accession>
<evidence type="ECO:0008006" key="3">
    <source>
        <dbReference type="Google" id="ProtNLM"/>
    </source>
</evidence>
<reference evidence="2" key="1">
    <citation type="submission" date="2018-05" db="EMBL/GenBank/DDBJ databases">
        <authorList>
            <person name="Lanie J.A."/>
            <person name="Ng W.-L."/>
            <person name="Kazmierczak K.M."/>
            <person name="Andrzejewski T.M."/>
            <person name="Davidsen T.M."/>
            <person name="Wayne K.J."/>
            <person name="Tettelin H."/>
            <person name="Glass J.I."/>
            <person name="Rusch D."/>
            <person name="Podicherti R."/>
            <person name="Tsui H.-C.T."/>
            <person name="Winkler M.E."/>
        </authorList>
    </citation>
    <scope>NUCLEOTIDE SEQUENCE</scope>
</reference>
<protein>
    <recommendedName>
        <fullName evidence="3">DUF4230 domain-containing protein</fullName>
    </recommendedName>
</protein>
<keyword evidence="1" id="KW-0472">Membrane</keyword>
<gene>
    <name evidence="2" type="ORF">METZ01_LOCUS471526</name>
</gene>
<evidence type="ECO:0000256" key="1">
    <source>
        <dbReference type="SAM" id="Phobius"/>
    </source>
</evidence>
<feature type="non-terminal residue" evidence="2">
    <location>
        <position position="218"/>
    </location>
</feature>
<evidence type="ECO:0000313" key="2">
    <source>
        <dbReference type="EMBL" id="SVE18672.1"/>
    </source>
</evidence>
<sequence>MEKESEKIAPAPRSSGKNFTEWRWPVVILSLGLMALIAFLYSLNAAKNTTVGTAKEIRETVKEVGEAAVTIAENFQQAKITETFVESLPEVEGTGEGNLMVAKMKNTKTFKRTEKLTILWNKISLGTTVTEIKVPATFRYHIKLSDPWKLEVREQQCIVIAPALKATTPVAIHTNEIEKRSDEGWARFNADEQMAGLEKSLTPRLNQHARSKEHMNVI</sequence>
<dbReference type="EMBL" id="UINC01199987">
    <property type="protein sequence ID" value="SVE18672.1"/>
    <property type="molecule type" value="Genomic_DNA"/>
</dbReference>